<organism evidence="1 2">
    <name type="scientific">Fistulina hepatica ATCC 64428</name>
    <dbReference type="NCBI Taxonomy" id="1128425"/>
    <lineage>
        <taxon>Eukaryota</taxon>
        <taxon>Fungi</taxon>
        <taxon>Dikarya</taxon>
        <taxon>Basidiomycota</taxon>
        <taxon>Agaricomycotina</taxon>
        <taxon>Agaricomycetes</taxon>
        <taxon>Agaricomycetidae</taxon>
        <taxon>Agaricales</taxon>
        <taxon>Fistulinaceae</taxon>
        <taxon>Fistulina</taxon>
    </lineage>
</organism>
<dbReference type="AlphaFoldDB" id="A0A0D7AAX0"/>
<protein>
    <submittedName>
        <fullName evidence="1">Uncharacterized protein</fullName>
    </submittedName>
</protein>
<dbReference type="OrthoDB" id="438939at2759"/>
<reference evidence="1 2" key="1">
    <citation type="journal article" date="2015" name="Fungal Genet. Biol.">
        <title>Evolution of novel wood decay mechanisms in Agaricales revealed by the genome sequences of Fistulina hepatica and Cylindrobasidium torrendii.</title>
        <authorList>
            <person name="Floudas D."/>
            <person name="Held B.W."/>
            <person name="Riley R."/>
            <person name="Nagy L.G."/>
            <person name="Koehler G."/>
            <person name="Ransdell A.S."/>
            <person name="Younus H."/>
            <person name="Chow J."/>
            <person name="Chiniquy J."/>
            <person name="Lipzen A."/>
            <person name="Tritt A."/>
            <person name="Sun H."/>
            <person name="Haridas S."/>
            <person name="LaButti K."/>
            <person name="Ohm R.A."/>
            <person name="Kues U."/>
            <person name="Blanchette R.A."/>
            <person name="Grigoriev I.V."/>
            <person name="Minto R.E."/>
            <person name="Hibbett D.S."/>
        </authorList>
    </citation>
    <scope>NUCLEOTIDE SEQUENCE [LARGE SCALE GENOMIC DNA]</scope>
    <source>
        <strain evidence="1 2">ATCC 64428</strain>
    </source>
</reference>
<proteinExistence type="predicted"/>
<name>A0A0D7AAX0_9AGAR</name>
<dbReference type="Proteomes" id="UP000054144">
    <property type="component" value="Unassembled WGS sequence"/>
</dbReference>
<keyword evidence="2" id="KW-1185">Reference proteome</keyword>
<dbReference type="EMBL" id="KN881899">
    <property type="protein sequence ID" value="KIY47968.1"/>
    <property type="molecule type" value="Genomic_DNA"/>
</dbReference>
<sequence>MSTPSKHQKEVLQEFVELAEEEDVDSFTETASKRQIAARQSDSHNHRFYRVAVESADAFSDGTEDCR</sequence>
<evidence type="ECO:0000313" key="1">
    <source>
        <dbReference type="EMBL" id="KIY47968.1"/>
    </source>
</evidence>
<evidence type="ECO:0000313" key="2">
    <source>
        <dbReference type="Proteomes" id="UP000054144"/>
    </source>
</evidence>
<accession>A0A0D7AAX0</accession>
<gene>
    <name evidence="1" type="ORF">FISHEDRAFT_74124</name>
</gene>